<dbReference type="Pfam" id="PF00620">
    <property type="entry name" value="RhoGAP"/>
    <property type="match status" value="1"/>
</dbReference>
<feature type="compositionally biased region" description="Acidic residues" evidence="2">
    <location>
        <begin position="1292"/>
        <end position="1302"/>
    </location>
</feature>
<dbReference type="GO" id="GO:0007165">
    <property type="term" value="P:signal transduction"/>
    <property type="evidence" value="ECO:0007669"/>
    <property type="project" value="InterPro"/>
</dbReference>
<feature type="region of interest" description="Disordered" evidence="2">
    <location>
        <begin position="126"/>
        <end position="157"/>
    </location>
</feature>
<keyword evidence="5" id="KW-1185">Reference proteome</keyword>
<reference evidence="4 5" key="1">
    <citation type="submission" date="2023-10" db="EMBL/GenBank/DDBJ databases">
        <title>Draft genome sequence of Xylaria bambusicola isolate GMP-LS, the root and basal stem rot pathogen of sugarcane in Indonesia.</title>
        <authorList>
            <person name="Selvaraj P."/>
            <person name="Muralishankar V."/>
            <person name="Muruganantham S."/>
            <person name="Sp S."/>
            <person name="Haryani S."/>
            <person name="Lau K.J.X."/>
            <person name="Naqvi N.I."/>
        </authorList>
    </citation>
    <scope>NUCLEOTIDE SEQUENCE [LARGE SCALE GENOMIC DNA]</scope>
    <source>
        <strain evidence="4">GMP-LS</strain>
    </source>
</reference>
<feature type="region of interest" description="Disordered" evidence="2">
    <location>
        <begin position="672"/>
        <end position="709"/>
    </location>
</feature>
<comment type="caution">
    <text evidence="4">The sequence shown here is derived from an EMBL/GenBank/DDBJ whole genome shotgun (WGS) entry which is preliminary data.</text>
</comment>
<feature type="coiled-coil region" evidence="1">
    <location>
        <begin position="1218"/>
        <end position="1274"/>
    </location>
</feature>
<sequence>MHRRSSCLDGGKGRKRLGQFKAAHIVIYQPSKHALYRIHFHPSSKYTISSRLSTTWDSCHLVDSMALHNYHRDHALTAAKGRGKEPVVATWSTLTNSPMDSPSKPMRRPSLSQSIFAQSQFPNCPPPIKDGPYHEKQSSNTWTSSSEHSHSLLGEEGKGDRERFIAEYNQLAQRHGLRPLIPGDFLNASVGYRDVSVIESELILAEGHLNGAVDGRRDSWLSKMLRQAAEQSAQARSNPERPPLRNLGDAAANIAQNHKRDGLKNLDLTALARLCGKSRLFLPTDYAPFSLILPTSDTKGIFRVPGSARVVKALYDYYCLDGNTDAVSSTTRCPTLPTHIRCNTHDIASTFKRLLAGLPGGILGSLSLFDALVAIYSQLQGDAELHRTKESKLRARLIALAIGTVESRYQRELICAVFGLLCLVGRIAENAPREDENGCPLPTTDLMGYNALGIVFGPLLVGDMIDDYSMKVADPSAGLVLLPISSPRSRKERHKHRHRHKPRHRHKHDNRHESIVTPSLSIDKIRIANSITEMLIVHWREVVRQIRNTGSVKNRRGSSSLLQRQDSARNSISSSVSEDLLLKNQLHLRHDSSRSVSPATASPAMSGMKPSSIPSEKNSVFDPYAPHTRQASSIPSSGSTQKQQTKAAPHLLSPMIEEENSASTFDALRSTRNDEIPGEHSGDNGTQHDHPNFTGRYPSQDHDDSSLESVSRLEIIGKETVGGADTATLPAVRLMGTAQPETTTPSPSLVQQDRVIRTPSMELPTMQATTRHMQNPVASSTVPPQRTPSNDRIREMDQIASKDNSVKWCLEPIETAAKIVVTGKVSPSEPCVDGDRDGELRNSGFSQLITNPNQRQGDPRIENPDSGYAHTERLYKTNSSSEMLGNPIGQWRNLMASSKDSPESLVKSAKTRRLKRSAIPVASRPSRDTSVLTGSESTLPEWRKQFIQKGYGLKDKSTPSKPGMEGHNTREDASQPAQPVSETHAKHYSSDKFLGNASRREVSQRSTSKPMPGAVKAMAALFDNTTKESPVSSVVILSGRTHRSPYEPGNLPYYDVLDRSPTKSKLRRGAPTPTKSAIRLDEHYHQRRLNHASTPEKSSPIAKCGVSTIRTVPAWLEVEHTPTKTMRSTLKPVKMFSSARNEPQILPAATIPDQPPRLGTMVPYDEEPPIGHFVRPNSATSAQSRNKTMNPEGLTSPIDSPLPRQTSAGTSSFLHAQIRSLHRQLALKNEEVLQLRRQLETQEHIDIGTLCEQLRLAKRECETWRKRAEAAERRVAVFQRFGAKVRALQDGAIEEDENDNESCGELRDNDSSSYSPRTANRKSFNDRIRRSFAEKARTFGGGDGAVFGDYDGETSEVCAMTTLWDATHEMFDLRHGDSTSVTRQGHSAW</sequence>
<feature type="region of interest" description="Disordered" evidence="2">
    <location>
        <begin position="950"/>
        <end position="1012"/>
    </location>
</feature>
<accession>A0AAN7UE59</accession>
<feature type="compositionally biased region" description="Basic residues" evidence="2">
    <location>
        <begin position="488"/>
        <end position="509"/>
    </location>
</feature>
<feature type="region of interest" description="Disordered" evidence="2">
    <location>
        <begin position="487"/>
        <end position="513"/>
    </location>
</feature>
<feature type="compositionally biased region" description="Polar residues" evidence="2">
    <location>
        <begin position="1177"/>
        <end position="1189"/>
    </location>
</feature>
<proteinExistence type="predicted"/>
<feature type="domain" description="Rho-GAP" evidence="3">
    <location>
        <begin position="269"/>
        <end position="491"/>
    </location>
</feature>
<dbReference type="Proteomes" id="UP001305414">
    <property type="component" value="Unassembled WGS sequence"/>
</dbReference>
<feature type="compositionally biased region" description="Polar residues" evidence="2">
    <location>
        <begin position="1311"/>
        <end position="1321"/>
    </location>
</feature>
<dbReference type="CDD" id="cd00159">
    <property type="entry name" value="RhoGAP"/>
    <property type="match status" value="1"/>
</dbReference>
<feature type="region of interest" description="Disordered" evidence="2">
    <location>
        <begin position="1175"/>
        <end position="1201"/>
    </location>
</feature>
<name>A0AAN7UE59_9PEZI</name>
<feature type="region of interest" description="Disordered" evidence="2">
    <location>
        <begin position="916"/>
        <end position="936"/>
    </location>
</feature>
<dbReference type="EMBL" id="JAWHQM010000005">
    <property type="protein sequence ID" value="KAK5627103.1"/>
    <property type="molecule type" value="Genomic_DNA"/>
</dbReference>
<evidence type="ECO:0000313" key="5">
    <source>
        <dbReference type="Proteomes" id="UP001305414"/>
    </source>
</evidence>
<feature type="region of interest" description="Disordered" evidence="2">
    <location>
        <begin position="1292"/>
        <end position="1321"/>
    </location>
</feature>
<feature type="region of interest" description="Disordered" evidence="2">
    <location>
        <begin position="589"/>
        <end position="654"/>
    </location>
</feature>
<gene>
    <name evidence="4" type="ORF">RRF57_002818</name>
</gene>
<evidence type="ECO:0000256" key="1">
    <source>
        <dbReference type="SAM" id="Coils"/>
    </source>
</evidence>
<feature type="compositionally biased region" description="Polar residues" evidence="2">
    <location>
        <begin position="629"/>
        <end position="646"/>
    </location>
</feature>
<feature type="compositionally biased region" description="Basic and acidic residues" evidence="2">
    <location>
        <begin position="672"/>
        <end position="691"/>
    </location>
</feature>
<evidence type="ECO:0000259" key="3">
    <source>
        <dbReference type="PROSITE" id="PS50238"/>
    </source>
</evidence>
<evidence type="ECO:0000313" key="4">
    <source>
        <dbReference type="EMBL" id="KAK5627103.1"/>
    </source>
</evidence>
<dbReference type="InterPro" id="IPR008936">
    <property type="entry name" value="Rho_GTPase_activation_prot"/>
</dbReference>
<dbReference type="PROSITE" id="PS50238">
    <property type="entry name" value="RHOGAP"/>
    <property type="match status" value="1"/>
</dbReference>
<organism evidence="4 5">
    <name type="scientific">Xylaria bambusicola</name>
    <dbReference type="NCBI Taxonomy" id="326684"/>
    <lineage>
        <taxon>Eukaryota</taxon>
        <taxon>Fungi</taxon>
        <taxon>Dikarya</taxon>
        <taxon>Ascomycota</taxon>
        <taxon>Pezizomycotina</taxon>
        <taxon>Sordariomycetes</taxon>
        <taxon>Xylariomycetidae</taxon>
        <taxon>Xylariales</taxon>
        <taxon>Xylariaceae</taxon>
        <taxon>Xylaria</taxon>
    </lineage>
</organism>
<dbReference type="Gene3D" id="1.10.555.10">
    <property type="entry name" value="Rho GTPase activation protein"/>
    <property type="match status" value="1"/>
</dbReference>
<dbReference type="InterPro" id="IPR000198">
    <property type="entry name" value="RhoGAP_dom"/>
</dbReference>
<feature type="compositionally biased region" description="Basic and acidic residues" evidence="2">
    <location>
        <begin position="147"/>
        <end position="157"/>
    </location>
</feature>
<feature type="region of interest" description="Disordered" evidence="2">
    <location>
        <begin position="552"/>
        <end position="572"/>
    </location>
</feature>
<keyword evidence="1" id="KW-0175">Coiled coil</keyword>
<evidence type="ECO:0000256" key="2">
    <source>
        <dbReference type="SAM" id="MobiDB-lite"/>
    </source>
</evidence>
<protein>
    <recommendedName>
        <fullName evidence="3">Rho-GAP domain-containing protein</fullName>
    </recommendedName>
</protein>
<dbReference type="SUPFAM" id="SSF48350">
    <property type="entry name" value="GTPase activation domain, GAP"/>
    <property type="match status" value="1"/>
</dbReference>